<feature type="transmembrane region" description="Helical" evidence="1">
    <location>
        <begin position="49"/>
        <end position="69"/>
    </location>
</feature>
<comment type="caution">
    <text evidence="2">The sequence shown here is derived from an EMBL/GenBank/DDBJ whole genome shotgun (WGS) entry which is preliminary data.</text>
</comment>
<gene>
    <name evidence="2" type="ORF">AAF454_05680</name>
</gene>
<protein>
    <submittedName>
        <fullName evidence="2">Uncharacterized protein</fullName>
    </submittedName>
</protein>
<evidence type="ECO:0000313" key="2">
    <source>
        <dbReference type="EMBL" id="MEL5987901.1"/>
    </source>
</evidence>
<dbReference type="RefSeq" id="WP_068453322.1">
    <property type="nucleotide sequence ID" value="NZ_CP147847.1"/>
</dbReference>
<feature type="transmembrane region" description="Helical" evidence="1">
    <location>
        <begin position="28"/>
        <end position="43"/>
    </location>
</feature>
<dbReference type="Proteomes" id="UP001398420">
    <property type="component" value="Unassembled WGS sequence"/>
</dbReference>
<proteinExistence type="predicted"/>
<keyword evidence="1" id="KW-1133">Transmembrane helix</keyword>
<accession>A0ABU9LJQ3</accession>
<dbReference type="EMBL" id="JBCEWA010000004">
    <property type="protein sequence ID" value="MEL5987901.1"/>
    <property type="molecule type" value="Genomic_DNA"/>
</dbReference>
<keyword evidence="3" id="KW-1185">Reference proteome</keyword>
<evidence type="ECO:0000256" key="1">
    <source>
        <dbReference type="SAM" id="Phobius"/>
    </source>
</evidence>
<evidence type="ECO:0000313" key="3">
    <source>
        <dbReference type="Proteomes" id="UP001398420"/>
    </source>
</evidence>
<sequence length="97" mass="11645">MEYVKVIALILFLVFVVLQIWWGQKARIIAYFFFIISATLYILDFDWPFWFQIIVIISVIAIVVISLYIELRATAIEHKNDRNRKQETHADQRKKNK</sequence>
<reference evidence="2 3" key="1">
    <citation type="submission" date="2024-04" db="EMBL/GenBank/DDBJ databases">
        <authorList>
            <person name="Wu Y.S."/>
            <person name="Zhang L."/>
        </authorList>
    </citation>
    <scope>NUCLEOTIDE SEQUENCE [LARGE SCALE GENOMIC DNA]</scope>
    <source>
        <strain evidence="2 3">KG-01</strain>
    </source>
</reference>
<keyword evidence="1" id="KW-0812">Transmembrane</keyword>
<organism evidence="2 3">
    <name type="scientific">Kurthia gibsonii</name>
    <dbReference type="NCBI Taxonomy" id="33946"/>
    <lineage>
        <taxon>Bacteria</taxon>
        <taxon>Bacillati</taxon>
        <taxon>Bacillota</taxon>
        <taxon>Bacilli</taxon>
        <taxon>Bacillales</taxon>
        <taxon>Caryophanaceae</taxon>
        <taxon>Kurthia</taxon>
    </lineage>
</organism>
<feature type="transmembrane region" description="Helical" evidence="1">
    <location>
        <begin position="6"/>
        <end position="23"/>
    </location>
</feature>
<name>A0ABU9LJQ3_9BACL</name>
<keyword evidence="1" id="KW-0472">Membrane</keyword>